<evidence type="ECO:0000313" key="3">
    <source>
        <dbReference type="Proteomes" id="UP000262621"/>
    </source>
</evidence>
<dbReference type="EMBL" id="QVFU01000003">
    <property type="protein sequence ID" value="RFS47447.1"/>
    <property type="molecule type" value="Genomic_DNA"/>
</dbReference>
<comment type="caution">
    <text evidence="2">The sequence shown here is derived from an EMBL/GenBank/DDBJ whole genome shotgun (WGS) entry which is preliminary data.</text>
</comment>
<evidence type="ECO:0000256" key="1">
    <source>
        <dbReference type="SAM" id="MobiDB-lite"/>
    </source>
</evidence>
<reference evidence="2 3" key="1">
    <citation type="submission" date="2018-08" db="EMBL/GenBank/DDBJ databases">
        <title>Verrucosispora craniellae sp. nov., isolated from a marine sponge in the South China Sea.</title>
        <authorList>
            <person name="Li L."/>
            <person name="Lin H.W."/>
        </authorList>
    </citation>
    <scope>NUCLEOTIDE SEQUENCE [LARGE SCALE GENOMIC DNA]</scope>
    <source>
        <strain evidence="2 3">LHW63014</strain>
    </source>
</reference>
<name>A0A372G322_9ACTN</name>
<gene>
    <name evidence="2" type="ORF">D0Q02_05450</name>
</gene>
<evidence type="ECO:0000313" key="2">
    <source>
        <dbReference type="EMBL" id="RFS47447.1"/>
    </source>
</evidence>
<keyword evidence="3" id="KW-1185">Reference proteome</keyword>
<dbReference type="Proteomes" id="UP000262621">
    <property type="component" value="Unassembled WGS sequence"/>
</dbReference>
<sequence length="59" mass="6073">MSANSSPEVARSAATRLTVCQAYGNDSRTQATNSSSPTGPDSAARIRSGGTVRDMLLLS</sequence>
<dbReference type="AlphaFoldDB" id="A0A372G322"/>
<protein>
    <submittedName>
        <fullName evidence="2">Uncharacterized protein</fullName>
    </submittedName>
</protein>
<proteinExistence type="predicted"/>
<organism evidence="2 3">
    <name type="scientific">Micromonospora craniellae</name>
    <dbReference type="NCBI Taxonomy" id="2294034"/>
    <lineage>
        <taxon>Bacteria</taxon>
        <taxon>Bacillati</taxon>
        <taxon>Actinomycetota</taxon>
        <taxon>Actinomycetes</taxon>
        <taxon>Micromonosporales</taxon>
        <taxon>Micromonosporaceae</taxon>
        <taxon>Micromonospora</taxon>
    </lineage>
</organism>
<accession>A0A372G322</accession>
<feature type="region of interest" description="Disordered" evidence="1">
    <location>
        <begin position="21"/>
        <end position="59"/>
    </location>
</feature>
<feature type="compositionally biased region" description="Polar residues" evidence="1">
    <location>
        <begin position="24"/>
        <end position="39"/>
    </location>
</feature>